<dbReference type="EMBL" id="KI393208">
    <property type="protein sequence ID" value="ERN08893.1"/>
    <property type="molecule type" value="Genomic_DNA"/>
</dbReference>
<keyword evidence="3" id="KW-1185">Reference proteome</keyword>
<dbReference type="Gramene" id="ERN08893">
    <property type="protein sequence ID" value="ERN08893"/>
    <property type="gene ID" value="AMTR_s00015p00218980"/>
</dbReference>
<dbReference type="HOGENOM" id="CLU_2187453_0_0_1"/>
<name>W1PLH9_AMBTC</name>
<feature type="region of interest" description="Disordered" evidence="1">
    <location>
        <begin position="76"/>
        <end position="109"/>
    </location>
</feature>
<evidence type="ECO:0000313" key="3">
    <source>
        <dbReference type="Proteomes" id="UP000017836"/>
    </source>
</evidence>
<dbReference type="AlphaFoldDB" id="W1PLH9"/>
<protein>
    <submittedName>
        <fullName evidence="2">Uncharacterized protein</fullName>
    </submittedName>
</protein>
<dbReference type="Proteomes" id="UP000017836">
    <property type="component" value="Unassembled WGS sequence"/>
</dbReference>
<reference evidence="3" key="1">
    <citation type="journal article" date="2013" name="Science">
        <title>The Amborella genome and the evolution of flowering plants.</title>
        <authorList>
            <consortium name="Amborella Genome Project"/>
        </authorList>
    </citation>
    <scope>NUCLEOTIDE SEQUENCE [LARGE SCALE GENOMIC DNA]</scope>
</reference>
<gene>
    <name evidence="2" type="ORF">AMTR_s00015p00218980</name>
</gene>
<proteinExistence type="predicted"/>
<evidence type="ECO:0000256" key="1">
    <source>
        <dbReference type="SAM" id="MobiDB-lite"/>
    </source>
</evidence>
<sequence>MEGLLWSKEVMGSLLGLKEVMGGLLWLKEVMGGLLWLKELSVGFVECGLGRERALGGEGVGREKVARERKVVRMEKGDWAGGKEGQEDKSHKTASSLQEDGSVSIFPGP</sequence>
<accession>W1PLH9</accession>
<evidence type="ECO:0000313" key="2">
    <source>
        <dbReference type="EMBL" id="ERN08893.1"/>
    </source>
</evidence>
<organism evidence="2 3">
    <name type="scientific">Amborella trichopoda</name>
    <dbReference type="NCBI Taxonomy" id="13333"/>
    <lineage>
        <taxon>Eukaryota</taxon>
        <taxon>Viridiplantae</taxon>
        <taxon>Streptophyta</taxon>
        <taxon>Embryophyta</taxon>
        <taxon>Tracheophyta</taxon>
        <taxon>Spermatophyta</taxon>
        <taxon>Magnoliopsida</taxon>
        <taxon>Amborellales</taxon>
        <taxon>Amborellaceae</taxon>
        <taxon>Amborella</taxon>
    </lineage>
</organism>